<reference evidence="2" key="2">
    <citation type="submission" date="2011-02" db="EMBL/GenBank/DDBJ databases">
        <title>The complete genome of Pedobacter saltans DSM 12145.</title>
        <authorList>
            <consortium name="US DOE Joint Genome Institute (JGI-PGF)"/>
            <person name="Lucas S."/>
            <person name="Copeland A."/>
            <person name="Lapidus A."/>
            <person name="Bruce D."/>
            <person name="Goodwin L."/>
            <person name="Pitluck S."/>
            <person name="Kyrpides N."/>
            <person name="Mavromatis K."/>
            <person name="Pagani I."/>
            <person name="Ivanova N."/>
            <person name="Ovchinnikova G."/>
            <person name="Lu M."/>
            <person name="Detter J.C."/>
            <person name="Han C."/>
            <person name="Land M."/>
            <person name="Hauser L."/>
            <person name="Markowitz V."/>
            <person name="Cheng J.-F."/>
            <person name="Hugenholtz P."/>
            <person name="Woyke T."/>
            <person name="Wu D."/>
            <person name="Tindall B."/>
            <person name="Pomrenke H.G."/>
            <person name="Brambilla E."/>
            <person name="Klenk H.-P."/>
            <person name="Eisen J.A."/>
        </authorList>
    </citation>
    <scope>NUCLEOTIDE SEQUENCE [LARGE SCALE GENOMIC DNA]</scope>
    <source>
        <strain evidence="2">ATCC 51119 / DSM 12145 / JCM 21818 / LMG 10337 / NBRC 100064 / NCIMB 13643</strain>
    </source>
</reference>
<evidence type="ECO:0000313" key="2">
    <source>
        <dbReference type="Proteomes" id="UP000000310"/>
    </source>
</evidence>
<sequence>MELVCLYNDNMARNIFIVFLVLLGIDLSAQTKLSDIKDIRLVFPVTYISEIQKGNKAQYNDSLSLISAQLIDSIIENYNIDITEKSNLLEGKTRVQYEKDVVDLSKASSKLKNLEEILIPESLLAELRKSTKKHHLLIFSSGVTRAKGNYGKEVGKGVAMGILTMGMYYQVPIKGNSNVHAFLIDSESGKVLFYKKSFIQDRDPLEPKVLEKQFKALLKENASLKQNS</sequence>
<name>F0SBA2_PSESL</name>
<dbReference type="STRING" id="762903.Pedsa_3193"/>
<reference evidence="1 2" key="1">
    <citation type="journal article" date="2011" name="Stand. Genomic Sci.">
        <title>Complete genome sequence of the gliding, heparinolytic Pedobacter saltans type strain (113).</title>
        <authorList>
            <person name="Liolios K."/>
            <person name="Sikorski J."/>
            <person name="Lu M."/>
            <person name="Nolan M."/>
            <person name="Lapidus A."/>
            <person name="Lucas S."/>
            <person name="Hammon N."/>
            <person name="Deshpande S."/>
            <person name="Cheng J.F."/>
            <person name="Tapia R."/>
            <person name="Han C."/>
            <person name="Goodwin L."/>
            <person name="Pitluck S."/>
            <person name="Huntemann M."/>
            <person name="Ivanova N."/>
            <person name="Pagani I."/>
            <person name="Mavromatis K."/>
            <person name="Ovchinikova G."/>
            <person name="Pati A."/>
            <person name="Chen A."/>
            <person name="Palaniappan K."/>
            <person name="Land M."/>
            <person name="Hauser L."/>
            <person name="Brambilla E.M."/>
            <person name="Kotsyurbenko O."/>
            <person name="Rohde M."/>
            <person name="Tindall B.J."/>
            <person name="Abt B."/>
            <person name="Goker M."/>
            <person name="Detter J.C."/>
            <person name="Woyke T."/>
            <person name="Bristow J."/>
            <person name="Eisen J.A."/>
            <person name="Markowitz V."/>
            <person name="Hugenholtz P."/>
            <person name="Klenk H.P."/>
            <person name="Kyrpides N.C."/>
        </authorList>
    </citation>
    <scope>NUCLEOTIDE SEQUENCE [LARGE SCALE GENOMIC DNA]</scope>
    <source>
        <strain evidence="2">ATCC 51119 / DSM 12145 / JCM 21818 / LMG 10337 / NBRC 100064 / NCIMB 13643</strain>
    </source>
</reference>
<dbReference type="EMBL" id="CP002545">
    <property type="protein sequence ID" value="ADY53729.1"/>
    <property type="molecule type" value="Genomic_DNA"/>
</dbReference>
<organism evidence="1 2">
    <name type="scientific">Pseudopedobacter saltans (strain ATCC 51119 / DSM 12145 / JCM 21818 / CCUG 39354 / LMG 10337 / NBRC 100064 / NCIMB 13643)</name>
    <name type="common">Pedobacter saltans</name>
    <dbReference type="NCBI Taxonomy" id="762903"/>
    <lineage>
        <taxon>Bacteria</taxon>
        <taxon>Pseudomonadati</taxon>
        <taxon>Bacteroidota</taxon>
        <taxon>Sphingobacteriia</taxon>
        <taxon>Sphingobacteriales</taxon>
        <taxon>Sphingobacteriaceae</taxon>
        <taxon>Pseudopedobacter</taxon>
    </lineage>
</organism>
<dbReference type="KEGG" id="psn:Pedsa_3193"/>
<dbReference type="Proteomes" id="UP000000310">
    <property type="component" value="Chromosome"/>
</dbReference>
<accession>F0SBA2</accession>
<keyword evidence="2" id="KW-1185">Reference proteome</keyword>
<dbReference type="eggNOG" id="ENOG50332PG">
    <property type="taxonomic scope" value="Bacteria"/>
</dbReference>
<gene>
    <name evidence="1" type="ordered locus">Pedsa_3193</name>
</gene>
<dbReference type="AlphaFoldDB" id="F0SBA2"/>
<evidence type="ECO:0000313" key="1">
    <source>
        <dbReference type="EMBL" id="ADY53729.1"/>
    </source>
</evidence>
<protein>
    <submittedName>
        <fullName evidence="1">Uncharacterized protein</fullName>
    </submittedName>
</protein>
<dbReference type="HOGENOM" id="CLU_1342387_0_0_10"/>
<proteinExistence type="predicted"/>